<feature type="signal peptide" evidence="1">
    <location>
        <begin position="1"/>
        <end position="18"/>
    </location>
</feature>
<accession>A0A8H3G1L5</accession>
<dbReference type="OrthoDB" id="5226619at2759"/>
<name>A0A8H3G1L5_9LECA</name>
<protein>
    <recommendedName>
        <fullName evidence="4">AA1-like domain-containing protein</fullName>
    </recommendedName>
</protein>
<dbReference type="AlphaFoldDB" id="A0A8H3G1L5"/>
<evidence type="ECO:0000313" key="2">
    <source>
        <dbReference type="EMBL" id="CAF9932897.1"/>
    </source>
</evidence>
<feature type="chain" id="PRO_5034009704" description="AA1-like domain-containing protein" evidence="1">
    <location>
        <begin position="19"/>
        <end position="162"/>
    </location>
</feature>
<evidence type="ECO:0000313" key="3">
    <source>
        <dbReference type="Proteomes" id="UP000664169"/>
    </source>
</evidence>
<organism evidence="2 3">
    <name type="scientific">Gomphillus americanus</name>
    <dbReference type="NCBI Taxonomy" id="1940652"/>
    <lineage>
        <taxon>Eukaryota</taxon>
        <taxon>Fungi</taxon>
        <taxon>Dikarya</taxon>
        <taxon>Ascomycota</taxon>
        <taxon>Pezizomycotina</taxon>
        <taxon>Lecanoromycetes</taxon>
        <taxon>OSLEUM clade</taxon>
        <taxon>Ostropomycetidae</taxon>
        <taxon>Ostropales</taxon>
        <taxon>Graphidaceae</taxon>
        <taxon>Gomphilloideae</taxon>
        <taxon>Gomphillus</taxon>
    </lineage>
</organism>
<keyword evidence="3" id="KW-1185">Reference proteome</keyword>
<evidence type="ECO:0008006" key="4">
    <source>
        <dbReference type="Google" id="ProtNLM"/>
    </source>
</evidence>
<dbReference type="EMBL" id="CAJPDQ010000049">
    <property type="protein sequence ID" value="CAF9932897.1"/>
    <property type="molecule type" value="Genomic_DNA"/>
</dbReference>
<comment type="caution">
    <text evidence="2">The sequence shown here is derived from an EMBL/GenBank/DDBJ whole genome shotgun (WGS) entry which is preliminary data.</text>
</comment>
<dbReference type="Proteomes" id="UP000664169">
    <property type="component" value="Unassembled WGS sequence"/>
</dbReference>
<gene>
    <name evidence="2" type="ORF">GOMPHAMPRED_006692</name>
</gene>
<evidence type="ECO:0000256" key="1">
    <source>
        <dbReference type="SAM" id="SignalP"/>
    </source>
</evidence>
<reference evidence="2" key="1">
    <citation type="submission" date="2021-03" db="EMBL/GenBank/DDBJ databases">
        <authorList>
            <person name="Tagirdzhanova G."/>
        </authorList>
    </citation>
    <scope>NUCLEOTIDE SEQUENCE</scope>
</reference>
<keyword evidence="1" id="KW-0732">Signal</keyword>
<sequence length="162" mass="16929">MFLAHGLILAVTAASCLAAPVTQILKPWELTALGTFSPSGRPGSSPFSTLNATIVDSNSFLPSSANCSTQWETSPPFGKTLPCHSNNSKAKWTFSLTSGTSGTENFTIAFNLVDTKSATSVKKFTGGDHFEVGTNLSGECGGSGVCFWGLSTSPYAIHQAEK</sequence>
<proteinExistence type="predicted"/>